<feature type="transmembrane region" description="Helical" evidence="12">
    <location>
        <begin position="240"/>
        <end position="264"/>
    </location>
</feature>
<organism evidence="14 15">
    <name type="scientific">Dromas ardeola</name>
    <dbReference type="NCBI Taxonomy" id="458190"/>
    <lineage>
        <taxon>Eukaryota</taxon>
        <taxon>Metazoa</taxon>
        <taxon>Chordata</taxon>
        <taxon>Craniata</taxon>
        <taxon>Vertebrata</taxon>
        <taxon>Euteleostomi</taxon>
        <taxon>Archelosauria</taxon>
        <taxon>Archosauria</taxon>
        <taxon>Dinosauria</taxon>
        <taxon>Saurischia</taxon>
        <taxon>Theropoda</taxon>
        <taxon>Coelurosauria</taxon>
        <taxon>Aves</taxon>
        <taxon>Neognathae</taxon>
        <taxon>Neoaves</taxon>
        <taxon>Charadriiformes</taxon>
        <taxon>Dromadidae</taxon>
        <taxon>Dromas</taxon>
    </lineage>
</organism>
<accession>A0A7K5X9G5</accession>
<evidence type="ECO:0000256" key="9">
    <source>
        <dbReference type="ARBA" id="ARBA00023170"/>
    </source>
</evidence>
<protein>
    <recommendedName>
        <fullName evidence="12">Olfactory receptor</fullName>
    </recommendedName>
</protein>
<dbReference type="SUPFAM" id="SSF81321">
    <property type="entry name" value="Family A G protein-coupled receptor-like"/>
    <property type="match status" value="1"/>
</dbReference>
<reference evidence="14 15" key="1">
    <citation type="submission" date="2019-09" db="EMBL/GenBank/DDBJ databases">
        <title>Bird 10,000 Genomes (B10K) Project - Family phase.</title>
        <authorList>
            <person name="Zhang G."/>
        </authorList>
    </citation>
    <scope>NUCLEOTIDE SEQUENCE [LARGE SCALE GENOMIC DNA]</scope>
    <source>
        <strain evidence="14">B10K-DU-012-55</strain>
        <tissue evidence="14">Muscle</tissue>
    </source>
</reference>
<dbReference type="GO" id="GO:0005886">
    <property type="term" value="C:plasma membrane"/>
    <property type="evidence" value="ECO:0007669"/>
    <property type="project" value="UniProtKB-SubCell"/>
</dbReference>
<dbReference type="PANTHER" id="PTHR26452">
    <property type="entry name" value="OLFACTORY RECEPTOR"/>
    <property type="match status" value="1"/>
</dbReference>
<dbReference type="Pfam" id="PF13853">
    <property type="entry name" value="7tm_4"/>
    <property type="match status" value="1"/>
</dbReference>
<feature type="non-terminal residue" evidence="14">
    <location>
        <position position="323"/>
    </location>
</feature>
<feature type="transmembrane region" description="Helical" evidence="12">
    <location>
        <begin position="63"/>
        <end position="81"/>
    </location>
</feature>
<evidence type="ECO:0000259" key="13">
    <source>
        <dbReference type="PROSITE" id="PS50262"/>
    </source>
</evidence>
<dbReference type="Proteomes" id="UP000586671">
    <property type="component" value="Unassembled WGS sequence"/>
</dbReference>
<dbReference type="PRINTS" id="PR00245">
    <property type="entry name" value="OLFACTORYR"/>
</dbReference>
<keyword evidence="10 11" id="KW-0807">Transducer</keyword>
<evidence type="ECO:0000256" key="12">
    <source>
        <dbReference type="RuleBase" id="RU363047"/>
    </source>
</evidence>
<comment type="caution">
    <text evidence="14">The sequence shown here is derived from an EMBL/GenBank/DDBJ whole genome shotgun (WGS) entry which is preliminary data.</text>
</comment>
<evidence type="ECO:0000313" key="14">
    <source>
        <dbReference type="EMBL" id="NWU50053.1"/>
    </source>
</evidence>
<dbReference type="GO" id="GO:0004930">
    <property type="term" value="F:G protein-coupled receptor activity"/>
    <property type="evidence" value="ECO:0007669"/>
    <property type="project" value="UniProtKB-KW"/>
</dbReference>
<dbReference type="PROSITE" id="PS00237">
    <property type="entry name" value="G_PROTEIN_RECEP_F1_1"/>
    <property type="match status" value="1"/>
</dbReference>
<evidence type="ECO:0000256" key="10">
    <source>
        <dbReference type="ARBA" id="ARBA00023224"/>
    </source>
</evidence>
<name>A0A7K5X9G5_9CHAR</name>
<evidence type="ECO:0000256" key="8">
    <source>
        <dbReference type="ARBA" id="ARBA00023136"/>
    </source>
</evidence>
<evidence type="ECO:0000256" key="3">
    <source>
        <dbReference type="ARBA" id="ARBA00022606"/>
    </source>
</evidence>
<evidence type="ECO:0000256" key="1">
    <source>
        <dbReference type="ARBA" id="ARBA00004651"/>
    </source>
</evidence>
<keyword evidence="3 12" id="KW-0716">Sensory transduction</keyword>
<sequence>MTKQEWKNKTVVTEFILLGFGNGPELDSLLFLMFLSIYIVTVTGNTLIVMLMVANRRLRTPMYFFLGNLACLEICYSSNILPRMLLSYLGGDRSISVNGCFTQYYFFGCLAAAECCLLAVMSYDRYLAVCEPLHYPSRMNRTLCLQLAVASWMSGFLSNSILTFLISNLDFCGPNEIEHFFCDSFPVIKLSCSDTRVTGLVTSVVAGVCSLPPFLLTFSSYLYIIITVMRIPSATGRKKAFSTCSSHLIVVILFYWSILTVYVLPHRDSQICPNKVFSVFYTILTPLVNPLIYSLRNKEVKEALRRETSRFLAFRVLLSVKKK</sequence>
<evidence type="ECO:0000256" key="11">
    <source>
        <dbReference type="RuleBase" id="RU000688"/>
    </source>
</evidence>
<keyword evidence="15" id="KW-1185">Reference proteome</keyword>
<gene>
    <name evidence="14" type="primary">Or11a1</name>
    <name evidence="14" type="ORF">DROARD_R02942</name>
</gene>
<evidence type="ECO:0000256" key="7">
    <source>
        <dbReference type="ARBA" id="ARBA00023040"/>
    </source>
</evidence>
<keyword evidence="8 12" id="KW-0472">Membrane</keyword>
<dbReference type="CDD" id="cd15911">
    <property type="entry name" value="7tmA_OR11A-like"/>
    <property type="match status" value="1"/>
</dbReference>
<keyword evidence="9 11" id="KW-0675">Receptor</keyword>
<keyword evidence="2 12" id="KW-1003">Cell membrane</keyword>
<evidence type="ECO:0000313" key="15">
    <source>
        <dbReference type="Proteomes" id="UP000586671"/>
    </source>
</evidence>
<keyword evidence="7 11" id="KW-0297">G-protein coupled receptor</keyword>
<feature type="transmembrane region" description="Helical" evidence="12">
    <location>
        <begin position="101"/>
        <end position="123"/>
    </location>
</feature>
<evidence type="ECO:0000256" key="6">
    <source>
        <dbReference type="ARBA" id="ARBA00022989"/>
    </source>
</evidence>
<keyword evidence="5 12" id="KW-0552">Olfaction</keyword>
<dbReference type="InterPro" id="IPR050516">
    <property type="entry name" value="Olfactory_GPCR"/>
</dbReference>
<feature type="non-terminal residue" evidence="14">
    <location>
        <position position="1"/>
    </location>
</feature>
<dbReference type="PROSITE" id="PS50262">
    <property type="entry name" value="G_PROTEIN_RECEP_F1_2"/>
    <property type="match status" value="1"/>
</dbReference>
<comment type="similarity">
    <text evidence="11">Belongs to the G-protein coupled receptor 1 family.</text>
</comment>
<dbReference type="InterPro" id="IPR017452">
    <property type="entry name" value="GPCR_Rhodpsn_7TM"/>
</dbReference>
<evidence type="ECO:0000256" key="5">
    <source>
        <dbReference type="ARBA" id="ARBA00022725"/>
    </source>
</evidence>
<proteinExistence type="inferred from homology"/>
<keyword evidence="4 11" id="KW-0812">Transmembrane</keyword>
<dbReference type="FunFam" id="1.20.1070.10:FF:000001">
    <property type="entry name" value="Olfactory receptor"/>
    <property type="match status" value="1"/>
</dbReference>
<dbReference type="InterPro" id="IPR000725">
    <property type="entry name" value="Olfact_rcpt"/>
</dbReference>
<comment type="subcellular location">
    <subcellularLocation>
        <location evidence="1 12">Cell membrane</location>
        <topology evidence="1 12">Multi-pass membrane protein</topology>
    </subcellularLocation>
</comment>
<evidence type="ECO:0000256" key="4">
    <source>
        <dbReference type="ARBA" id="ARBA00022692"/>
    </source>
</evidence>
<keyword evidence="6 12" id="KW-1133">Transmembrane helix</keyword>
<feature type="transmembrane region" description="Helical" evidence="12">
    <location>
        <begin position="204"/>
        <end position="228"/>
    </location>
</feature>
<dbReference type="PRINTS" id="PR00237">
    <property type="entry name" value="GPCRRHODOPSN"/>
</dbReference>
<feature type="transmembrane region" description="Helical" evidence="12">
    <location>
        <begin position="29"/>
        <end position="51"/>
    </location>
</feature>
<dbReference type="GO" id="GO:0004984">
    <property type="term" value="F:olfactory receptor activity"/>
    <property type="evidence" value="ECO:0007669"/>
    <property type="project" value="InterPro"/>
</dbReference>
<dbReference type="EMBL" id="VYZM01007030">
    <property type="protein sequence ID" value="NWU50053.1"/>
    <property type="molecule type" value="Genomic_DNA"/>
</dbReference>
<evidence type="ECO:0000256" key="2">
    <source>
        <dbReference type="ARBA" id="ARBA00022475"/>
    </source>
</evidence>
<feature type="transmembrane region" description="Helical" evidence="12">
    <location>
        <begin position="276"/>
        <end position="295"/>
    </location>
</feature>
<dbReference type="AlphaFoldDB" id="A0A7K5X9G5"/>
<dbReference type="InterPro" id="IPR000276">
    <property type="entry name" value="GPCR_Rhodpsn"/>
</dbReference>
<feature type="domain" description="G-protein coupled receptors family 1 profile" evidence="13">
    <location>
        <begin position="44"/>
        <end position="293"/>
    </location>
</feature>
<dbReference type="Gene3D" id="1.20.1070.10">
    <property type="entry name" value="Rhodopsin 7-helix transmembrane proteins"/>
    <property type="match status" value="1"/>
</dbReference>
<feature type="transmembrane region" description="Helical" evidence="12">
    <location>
        <begin position="143"/>
        <end position="166"/>
    </location>
</feature>